<dbReference type="EMBL" id="MPZV01000002">
    <property type="protein sequence ID" value="OOY23900.1"/>
    <property type="molecule type" value="Genomic_DNA"/>
</dbReference>
<dbReference type="InterPro" id="IPR013033">
    <property type="entry name" value="MinC"/>
</dbReference>
<dbReference type="Gene3D" id="3.30.70.260">
    <property type="match status" value="1"/>
</dbReference>
<keyword evidence="3 6" id="KW-0717">Septation</keyword>
<keyword evidence="4 6" id="KW-0131">Cell cycle</keyword>
<dbReference type="PANTHER" id="PTHR34108">
    <property type="entry name" value="SEPTUM SITE-DETERMINING PROTEIN MINC"/>
    <property type="match status" value="1"/>
</dbReference>
<evidence type="ECO:0000256" key="2">
    <source>
        <dbReference type="ARBA" id="ARBA00022618"/>
    </source>
</evidence>
<comment type="caution">
    <text evidence="10">The sequence shown here is derived from an EMBL/GenBank/DDBJ whole genome shotgun (WGS) entry which is preliminary data.</text>
</comment>
<evidence type="ECO:0000256" key="6">
    <source>
        <dbReference type="HAMAP-Rule" id="MF_00267"/>
    </source>
</evidence>
<accession>A0ABX3MZB6</accession>
<evidence type="ECO:0000256" key="5">
    <source>
        <dbReference type="ARBA" id="ARBA00025606"/>
    </source>
</evidence>
<evidence type="ECO:0000259" key="8">
    <source>
        <dbReference type="Pfam" id="PF03775"/>
    </source>
</evidence>
<comment type="subunit">
    <text evidence="6">Interacts with MinD and FtsZ.</text>
</comment>
<evidence type="ECO:0000259" key="9">
    <source>
        <dbReference type="Pfam" id="PF05209"/>
    </source>
</evidence>
<sequence>MSDTLSPTGQKPAPVSVQPFQFRGLFLTAIALRLETDAPDDVFYAALDAQLAKTPHLLAGAPMVLDFAQVPEFSKPADVRDMIDNLFARDLQIFGAQNATEAQLSAVKGYGIIPIKVGRETAMPEPKPQKPQKPQPAAKRAAPPVPRNKVVQTPVRSGQMIVAEHGDLTVVGSVASGAELVAAGNIHVYGTLRGRAMAGAHGDESARIFCRQLDAELLAIAGLYKTSETIPAELRRKPVQVFLDDDKLCVEAFE</sequence>
<dbReference type="NCBIfam" id="TIGR01222">
    <property type="entry name" value="minC"/>
    <property type="match status" value="1"/>
</dbReference>
<feature type="domain" description="Septum formation inhibitor MinC N-terminal" evidence="9">
    <location>
        <begin position="20"/>
        <end position="81"/>
    </location>
</feature>
<dbReference type="PANTHER" id="PTHR34108:SF1">
    <property type="entry name" value="SEPTUM SITE-DETERMINING PROTEIN MINC"/>
    <property type="match status" value="1"/>
</dbReference>
<dbReference type="HAMAP" id="MF_00267">
    <property type="entry name" value="MinC"/>
    <property type="match status" value="1"/>
</dbReference>
<protein>
    <recommendedName>
        <fullName evidence="6">Probable septum site-determining protein MinC</fullName>
    </recommendedName>
</protein>
<organism evidence="10 11">
    <name type="scientific">Thioclava sediminum</name>
    <dbReference type="NCBI Taxonomy" id="1915319"/>
    <lineage>
        <taxon>Bacteria</taxon>
        <taxon>Pseudomonadati</taxon>
        <taxon>Pseudomonadota</taxon>
        <taxon>Alphaproteobacteria</taxon>
        <taxon>Rhodobacterales</taxon>
        <taxon>Paracoccaceae</taxon>
        <taxon>Thioclava</taxon>
    </lineage>
</organism>
<comment type="function">
    <text evidence="5 6">Cell division inhibitor that blocks the formation of polar Z ring septums. Rapidly oscillates between the poles of the cell to destabilize FtsZ filaments that have formed before they mature into polar Z rings. Prevents FtsZ polymerization.</text>
</comment>
<evidence type="ECO:0000256" key="1">
    <source>
        <dbReference type="ARBA" id="ARBA00006291"/>
    </source>
</evidence>
<dbReference type="InterPro" id="IPR007874">
    <property type="entry name" value="MinC_N"/>
</dbReference>
<dbReference type="Proteomes" id="UP000190787">
    <property type="component" value="Unassembled WGS sequence"/>
</dbReference>
<keyword evidence="11" id="KW-1185">Reference proteome</keyword>
<feature type="domain" description="Septum formation inhibitor MinC C-terminal" evidence="8">
    <location>
        <begin position="150"/>
        <end position="251"/>
    </location>
</feature>
<proteinExistence type="inferred from homology"/>
<feature type="region of interest" description="Disordered" evidence="7">
    <location>
        <begin position="121"/>
        <end position="147"/>
    </location>
</feature>
<comment type="similarity">
    <text evidence="1 6">Belongs to the MinC family.</text>
</comment>
<dbReference type="InterPro" id="IPR016098">
    <property type="entry name" value="CAP/MinC_C"/>
</dbReference>
<evidence type="ECO:0000256" key="3">
    <source>
        <dbReference type="ARBA" id="ARBA00023210"/>
    </source>
</evidence>
<keyword evidence="2 6" id="KW-0132">Cell division</keyword>
<gene>
    <name evidence="6" type="primary">minC</name>
    <name evidence="10" type="ORF">BMI91_07360</name>
</gene>
<dbReference type="SUPFAM" id="SSF63848">
    <property type="entry name" value="Cell-division inhibitor MinC, C-terminal domain"/>
    <property type="match status" value="1"/>
</dbReference>
<dbReference type="Pfam" id="PF05209">
    <property type="entry name" value="MinC_N"/>
    <property type="match status" value="1"/>
</dbReference>
<feature type="compositionally biased region" description="Pro residues" evidence="7">
    <location>
        <begin position="125"/>
        <end position="134"/>
    </location>
</feature>
<dbReference type="InterPro" id="IPR036145">
    <property type="entry name" value="MinC_C_sf"/>
</dbReference>
<evidence type="ECO:0000313" key="11">
    <source>
        <dbReference type="Proteomes" id="UP000190787"/>
    </source>
</evidence>
<evidence type="ECO:0000256" key="7">
    <source>
        <dbReference type="SAM" id="MobiDB-lite"/>
    </source>
</evidence>
<reference evidence="10 11" key="1">
    <citation type="submission" date="2016-11" db="EMBL/GenBank/DDBJ databases">
        <title>A multilocus sequence analysis scheme for characterization of bacteria in the genus Thioclava.</title>
        <authorList>
            <person name="Liu Y."/>
            <person name="Shao Z."/>
        </authorList>
    </citation>
    <scope>NUCLEOTIDE SEQUENCE [LARGE SCALE GENOMIC DNA]</scope>
    <source>
        <strain evidence="10 11">TAW-CT134</strain>
    </source>
</reference>
<dbReference type="InterPro" id="IPR005526">
    <property type="entry name" value="Septum_form_inhib_MinC_C"/>
</dbReference>
<dbReference type="Pfam" id="PF03775">
    <property type="entry name" value="MinC_C"/>
    <property type="match status" value="1"/>
</dbReference>
<dbReference type="Gene3D" id="2.160.20.70">
    <property type="match status" value="1"/>
</dbReference>
<evidence type="ECO:0000313" key="10">
    <source>
        <dbReference type="EMBL" id="OOY23900.1"/>
    </source>
</evidence>
<name>A0ABX3MZB6_9RHOB</name>
<evidence type="ECO:0000256" key="4">
    <source>
        <dbReference type="ARBA" id="ARBA00023306"/>
    </source>
</evidence>
<dbReference type="RefSeq" id="WP_078541781.1">
    <property type="nucleotide sequence ID" value="NZ_MPZV01000002.1"/>
</dbReference>